<dbReference type="RefSeq" id="WP_014406353.1">
    <property type="nucleotide sequence ID" value="NC_017034.1"/>
</dbReference>
<name>H8I9S1_METCZ</name>
<dbReference type="AlphaFoldDB" id="H8I9S1"/>
<dbReference type="SUPFAM" id="SSF52317">
    <property type="entry name" value="Class I glutamine amidotransferase-like"/>
    <property type="match status" value="1"/>
</dbReference>
<dbReference type="eggNOG" id="arCOG04998">
    <property type="taxonomic scope" value="Archaea"/>
</dbReference>
<organism evidence="1 2">
    <name type="scientific">Methanocella conradii (strain DSM 24694 / JCM 17849 / CGMCC 1.5162 / HZ254)</name>
    <dbReference type="NCBI Taxonomy" id="1041930"/>
    <lineage>
        <taxon>Archaea</taxon>
        <taxon>Methanobacteriati</taxon>
        <taxon>Methanobacteriota</taxon>
        <taxon>Stenosarchaea group</taxon>
        <taxon>Methanomicrobia</taxon>
        <taxon>Methanocellales</taxon>
        <taxon>Methanocellaceae</taxon>
        <taxon>Methanocella</taxon>
    </lineage>
</organism>
<sequence>MVDASFLSDRGNVFEALLKEYGFTCQQVGPHAFGSPFCQPSKLFIVPSGFADPKYYRVLPALEKNKEKVAGFIENGGIVLAYGAMVDDYEYDWLPMKLKYHMHFKTKSVRLVRQDSPAALLAAPGEKDCDGYFTEHDGETAMELEDGKPVVVYKRHGKGHIIAAALHEYPERGFIEWACSKERNSLKI</sequence>
<evidence type="ECO:0000313" key="2">
    <source>
        <dbReference type="Proteomes" id="UP000005233"/>
    </source>
</evidence>
<proteinExistence type="predicted"/>
<gene>
    <name evidence="1" type="ordered locus">Mtc_1778</name>
</gene>
<accession>H8I9S1</accession>
<dbReference type="EMBL" id="CP003243">
    <property type="protein sequence ID" value="AFD00522.1"/>
    <property type="molecule type" value="Genomic_DNA"/>
</dbReference>
<dbReference type="InterPro" id="IPR029062">
    <property type="entry name" value="Class_I_gatase-like"/>
</dbReference>
<dbReference type="STRING" id="1041930.Mtc_1778"/>
<dbReference type="Proteomes" id="UP000005233">
    <property type="component" value="Chromosome"/>
</dbReference>
<dbReference type="GeneID" id="11971924"/>
<keyword evidence="2" id="KW-1185">Reference proteome</keyword>
<dbReference type="HOGENOM" id="CLU_1444690_0_0_2"/>
<reference evidence="1 2" key="1">
    <citation type="journal article" date="2012" name="J. Bacteriol.">
        <title>Complete genome sequence of a thermophilic methanogen, Methanocella conradii HZ254, isolated from Chinese rice field soil.</title>
        <authorList>
            <person name="Lu Z."/>
            <person name="Lu Y."/>
        </authorList>
    </citation>
    <scope>NUCLEOTIDE SEQUENCE [LARGE SCALE GENOMIC DNA]</scope>
    <source>
        <strain evidence="2">DSM 24694 / JCM 17849 / CGMCC 1.5162 / HZ254</strain>
    </source>
</reference>
<evidence type="ECO:0000313" key="1">
    <source>
        <dbReference type="EMBL" id="AFD00522.1"/>
    </source>
</evidence>
<dbReference type="KEGG" id="mez:Mtc_1778"/>
<dbReference type="OrthoDB" id="130109at2157"/>
<protein>
    <submittedName>
        <fullName evidence="1">Uncharacterized protein</fullName>
    </submittedName>
</protein>